<dbReference type="GeneID" id="19466632"/>
<name>S3DK61_GLAL2</name>
<organism evidence="2 3">
    <name type="scientific">Glarea lozoyensis (strain ATCC 20868 / MF5171)</name>
    <dbReference type="NCBI Taxonomy" id="1116229"/>
    <lineage>
        <taxon>Eukaryota</taxon>
        <taxon>Fungi</taxon>
        <taxon>Dikarya</taxon>
        <taxon>Ascomycota</taxon>
        <taxon>Pezizomycotina</taxon>
        <taxon>Leotiomycetes</taxon>
        <taxon>Helotiales</taxon>
        <taxon>Helotiaceae</taxon>
        <taxon>Glarea</taxon>
    </lineage>
</organism>
<reference evidence="2 3" key="1">
    <citation type="journal article" date="2013" name="BMC Genomics">
        <title>Genomics-driven discovery of the pneumocandin biosynthetic gene cluster in the fungus Glarea lozoyensis.</title>
        <authorList>
            <person name="Chen L."/>
            <person name="Yue Q."/>
            <person name="Zhang X."/>
            <person name="Xiang M."/>
            <person name="Wang C."/>
            <person name="Li S."/>
            <person name="Che Y."/>
            <person name="Ortiz-Lopez F.J."/>
            <person name="Bills G.F."/>
            <person name="Liu X."/>
            <person name="An Z."/>
        </authorList>
    </citation>
    <scope>NUCLEOTIDE SEQUENCE [LARGE SCALE GENOMIC DNA]</scope>
    <source>
        <strain evidence="3">ATCC 20868 / MF5171</strain>
    </source>
</reference>
<feature type="domain" description="Knr4/Smi1-like" evidence="1">
    <location>
        <begin position="297"/>
        <end position="471"/>
    </location>
</feature>
<dbReference type="SMART" id="SM00860">
    <property type="entry name" value="SMI1_KNR4"/>
    <property type="match status" value="1"/>
</dbReference>
<evidence type="ECO:0000313" key="3">
    <source>
        <dbReference type="Proteomes" id="UP000016922"/>
    </source>
</evidence>
<dbReference type="eggNOG" id="ENOG502SXC4">
    <property type="taxonomic scope" value="Eukaryota"/>
</dbReference>
<evidence type="ECO:0000313" key="2">
    <source>
        <dbReference type="EMBL" id="EPE32446.1"/>
    </source>
</evidence>
<dbReference type="RefSeq" id="XP_008080458.1">
    <property type="nucleotide sequence ID" value="XM_008082267.1"/>
</dbReference>
<dbReference type="InterPro" id="IPR037883">
    <property type="entry name" value="Knr4/Smi1-like_sf"/>
</dbReference>
<dbReference type="EMBL" id="KE145359">
    <property type="protein sequence ID" value="EPE32446.1"/>
    <property type="molecule type" value="Genomic_DNA"/>
</dbReference>
<dbReference type="OrthoDB" id="2788868at2759"/>
<protein>
    <recommendedName>
        <fullName evidence="1">Knr4/Smi1-like domain-containing protein</fullName>
    </recommendedName>
</protein>
<dbReference type="Proteomes" id="UP000016922">
    <property type="component" value="Unassembled WGS sequence"/>
</dbReference>
<keyword evidence="3" id="KW-1185">Reference proteome</keyword>
<dbReference type="HOGENOM" id="CLU_572495_0_0_1"/>
<dbReference type="Gene3D" id="3.40.1580.10">
    <property type="entry name" value="SMI1/KNR4-like"/>
    <property type="match status" value="1"/>
</dbReference>
<dbReference type="AlphaFoldDB" id="S3DK61"/>
<sequence>MATQITFQRSHNEEPYPSSERMFEEKFTSFGLSTERSPNSLMTICRQIAVLLAVHGLIAESVDLIELSDKFSRNGIVLSASGLYFAFEAANVWPCTVPEEHKTVEHLNSLDTDPLGDWGNIVIDPRVDCPPLSVDEEGLTRLLKYINGDQKERLAYPSAHFPGRVCILFLADARSMAIDFALRLGHEDEAERLLVGHGTDPTSVAKSRIAWRLLKDGKMFSRANVEEARVQYRRLRDVLNNRLEKGPLDLLKDKTLLELVELLDKHTVAHDDGDEDDHLEEYRLRDFRGNRSIRYEPATNSQISTLEHKLNTTLPDDYKDFLKISNGLRFIWNGYFRQGFLGQLSDIQKGEHILQGSDALEFSLMEWSELPFKVEWPKLDQQQALHVSSLNEEGDVWIVEPSLVTEAKKAFWDVYNDPGTSEEARTTAFRVVSDHFGSTDGFNDMEWAVVSWTHWGMTMLVWKSFRDFLEHLVVQGGK</sequence>
<proteinExistence type="predicted"/>
<dbReference type="Pfam" id="PF09346">
    <property type="entry name" value="SMI1_KNR4"/>
    <property type="match status" value="1"/>
</dbReference>
<gene>
    <name evidence="2" type="ORF">GLAREA_07579</name>
</gene>
<dbReference type="InterPro" id="IPR018958">
    <property type="entry name" value="Knr4/Smi1-like_dom"/>
</dbReference>
<evidence type="ECO:0000259" key="1">
    <source>
        <dbReference type="SMART" id="SM00860"/>
    </source>
</evidence>
<dbReference type="SUPFAM" id="SSF160631">
    <property type="entry name" value="SMI1/KNR4-like"/>
    <property type="match status" value="1"/>
</dbReference>
<accession>S3DK61</accession>
<dbReference type="KEGG" id="glz:GLAREA_07579"/>